<dbReference type="InterPro" id="IPR036869">
    <property type="entry name" value="J_dom_sf"/>
</dbReference>
<reference evidence="1" key="1">
    <citation type="journal article" date="2021" name="Proc. Natl. Acad. Sci. U.S.A.">
        <title>A Catalog of Tens of Thousands of Viruses from Human Metagenomes Reveals Hidden Associations with Chronic Diseases.</title>
        <authorList>
            <person name="Tisza M.J."/>
            <person name="Buck C.B."/>
        </authorList>
    </citation>
    <scope>NUCLEOTIDE SEQUENCE</scope>
    <source>
        <strain evidence="1">CttFh17</strain>
    </source>
</reference>
<proteinExistence type="predicted"/>
<dbReference type="Gene3D" id="1.10.287.110">
    <property type="entry name" value="DnaJ domain"/>
    <property type="match status" value="1"/>
</dbReference>
<name>A0A8S5NHR1_9CAUD</name>
<evidence type="ECO:0000313" key="1">
    <source>
        <dbReference type="EMBL" id="DAD94365.1"/>
    </source>
</evidence>
<organism evidence="1">
    <name type="scientific">Siphoviridae sp. cttFh17</name>
    <dbReference type="NCBI Taxonomy" id="2826491"/>
    <lineage>
        <taxon>Viruses</taxon>
        <taxon>Duplodnaviria</taxon>
        <taxon>Heunggongvirae</taxon>
        <taxon>Uroviricota</taxon>
        <taxon>Caudoviricetes</taxon>
    </lineage>
</organism>
<accession>A0A8S5NHR1</accession>
<dbReference type="EMBL" id="BK015176">
    <property type="protein sequence ID" value="DAD94365.1"/>
    <property type="molecule type" value="Genomic_DNA"/>
</dbReference>
<dbReference type="SUPFAM" id="SSF46565">
    <property type="entry name" value="Chaperone J-domain"/>
    <property type="match status" value="1"/>
</dbReference>
<protein>
    <submittedName>
        <fullName evidence="1">Mitochondrial import inner membrane translocase-fold, CHAPERONE, PROTEIN TRANSPORT</fullName>
    </submittedName>
</protein>
<sequence length="260" mass="30767">MNTKFIIKIDHIKDIYQTEKEETYYYRMRQCCNEKYAVSSDMETAKKFKTSKNAKAHLQKIIKECVNINSRSGFTIVEIDEKCNIISKENVNVQKLSEELSTKNPQYKSIEYYVDKLNKVMSRLHVINYEYNWDKDSAYIKFTYKGEFYKFDHKATPENKLIYGTDCLAQLVLTLEDLARMSERDIYDFSVWISGMKYLPEKTLLPQCFQNLGFKYDYPSKEELDKAYKELLKIVHPDNGGNSESFISLKQSYEECLKQI</sequence>